<keyword evidence="1" id="KW-0472">Membrane</keyword>
<organism evidence="2 3">
    <name type="scientific">Aspergillus indologenus CBS 114.80</name>
    <dbReference type="NCBI Taxonomy" id="1450541"/>
    <lineage>
        <taxon>Eukaryota</taxon>
        <taxon>Fungi</taxon>
        <taxon>Dikarya</taxon>
        <taxon>Ascomycota</taxon>
        <taxon>Pezizomycotina</taxon>
        <taxon>Eurotiomycetes</taxon>
        <taxon>Eurotiomycetidae</taxon>
        <taxon>Eurotiales</taxon>
        <taxon>Aspergillaceae</taxon>
        <taxon>Aspergillus</taxon>
        <taxon>Aspergillus subgen. Circumdati</taxon>
    </lineage>
</organism>
<keyword evidence="1" id="KW-1133">Transmembrane helix</keyword>
<dbReference type="Proteomes" id="UP000248817">
    <property type="component" value="Unassembled WGS sequence"/>
</dbReference>
<evidence type="ECO:0000256" key="1">
    <source>
        <dbReference type="SAM" id="Phobius"/>
    </source>
</evidence>
<dbReference type="EMBL" id="KZ825534">
    <property type="protein sequence ID" value="PYI29245.1"/>
    <property type="molecule type" value="Genomic_DNA"/>
</dbReference>
<gene>
    <name evidence="2" type="ORF">BP00DRAFT_427696</name>
</gene>
<evidence type="ECO:0000313" key="2">
    <source>
        <dbReference type="EMBL" id="PYI29245.1"/>
    </source>
</evidence>
<keyword evidence="3" id="KW-1185">Reference proteome</keyword>
<accession>A0A2V5HXQ2</accession>
<dbReference type="AlphaFoldDB" id="A0A2V5HXQ2"/>
<name>A0A2V5HXQ2_9EURO</name>
<evidence type="ECO:0000313" key="3">
    <source>
        <dbReference type="Proteomes" id="UP000248817"/>
    </source>
</evidence>
<feature type="transmembrane region" description="Helical" evidence="1">
    <location>
        <begin position="28"/>
        <end position="46"/>
    </location>
</feature>
<reference evidence="2 3" key="1">
    <citation type="submission" date="2018-02" db="EMBL/GenBank/DDBJ databases">
        <title>The genomes of Aspergillus section Nigri reveals drivers in fungal speciation.</title>
        <authorList>
            <consortium name="DOE Joint Genome Institute"/>
            <person name="Vesth T.C."/>
            <person name="Nybo J."/>
            <person name="Theobald S."/>
            <person name="Brandl J."/>
            <person name="Frisvad J.C."/>
            <person name="Nielsen K.F."/>
            <person name="Lyhne E.K."/>
            <person name="Kogle M.E."/>
            <person name="Kuo A."/>
            <person name="Riley R."/>
            <person name="Clum A."/>
            <person name="Nolan M."/>
            <person name="Lipzen A."/>
            <person name="Salamov A."/>
            <person name="Henrissat B."/>
            <person name="Wiebenga A."/>
            <person name="De vries R.P."/>
            <person name="Grigoriev I.V."/>
            <person name="Mortensen U.H."/>
            <person name="Andersen M.R."/>
            <person name="Baker S.E."/>
        </authorList>
    </citation>
    <scope>NUCLEOTIDE SEQUENCE [LARGE SCALE GENOMIC DNA]</scope>
    <source>
        <strain evidence="2 3">CBS 114.80</strain>
    </source>
</reference>
<proteinExistence type="predicted"/>
<keyword evidence="1" id="KW-0812">Transmembrane</keyword>
<sequence>MDLLIAYGSYEKYYETTMLSSTLSTTTAWISTLQGPILIYELLHFLTRYKDTRPSRNKQD</sequence>
<protein>
    <submittedName>
        <fullName evidence="2">Uncharacterized protein</fullName>
    </submittedName>
</protein>